<keyword evidence="3" id="KW-0813">Transport</keyword>
<name>A0A1D1VQV5_RAMVA</name>
<feature type="compositionally biased region" description="Low complexity" evidence="9">
    <location>
        <begin position="23"/>
        <end position="35"/>
    </location>
</feature>
<dbReference type="OrthoDB" id="1854502at2759"/>
<dbReference type="Pfam" id="PF01237">
    <property type="entry name" value="Oxysterol_BP"/>
    <property type="match status" value="1"/>
</dbReference>
<dbReference type="FunFam" id="2.40.160.120:FF:000003">
    <property type="entry name" value="Oxysterol-binding protein"/>
    <property type="match status" value="1"/>
</dbReference>
<dbReference type="Gene3D" id="2.30.29.30">
    <property type="entry name" value="Pleckstrin-homology domain (PH domain)/Phosphotyrosine-binding domain (PTB)"/>
    <property type="match status" value="1"/>
</dbReference>
<evidence type="ECO:0000256" key="7">
    <source>
        <dbReference type="ARBA" id="ARBA00023136"/>
    </source>
</evidence>
<dbReference type="SUPFAM" id="SSF144000">
    <property type="entry name" value="Oxysterol-binding protein-like"/>
    <property type="match status" value="1"/>
</dbReference>
<comment type="subcellular location">
    <subcellularLocation>
        <location evidence="1">Membrane</location>
        <topology evidence="1">Peripheral membrane protein</topology>
    </subcellularLocation>
</comment>
<sequence length="827" mass="93378">MFRMYRAASHNNMMPLEAHKSSGRSSMASSSQDGSVDNVNAKGDPDMRGYLLKWTNYLKGYQKRYFVLSKTVLMYFRSPSDVPAHPRGSIRLKGASVSTEESYSFAIHKPGDQTFHLKASSEVERQRWVTAIELAKTRAGKGDDSSGNEADLEDDDDVDVSSKDDLQGVIRNLNLKIDELNACYEQISKQGRSLQGLIADLESVNIPAEANSKAKAVVERATLFRLTSSALLNASKEFVVMAQAEGKKWQKMLGHEHDQRTRLAEMVEQLAKQHSNLEEAAKAESAKVSSFMQQVSTSGSTAKGVPTGPSDEDEFFDAVDQFPEEFVVSVSVPTPEGQPSFIRTHKRTESSMSLNNENADISNMADSDEETDDKMQRQERQISVITRKNAPPVGSSKRALQGINEADFRNVPATFTTDRKSRGRPRRTAIPFRPTASLSLWSIMKNCIGRDLSKIPMPVNFSEPLSMIQRLTEDFEYSDILDRAAAVDDHFEQMAYVASFTVSSYATTAVRTNKPFNPMLGETFEFDRREDFGWRAIGEQVSHHPPMVAQHVESKDWVCWQEFTASTKFRGKYLQVIPLGITHLVFRKTDNHYTWRKVTTTVNNIIVGKLWIDQSGDMEIKNHKTGDVCMLKYSSYSYFSRDTPRKVTGAVTDSAGNVKYVLNGTWDDSIAVAKVLGDNSSKKEVIETDAPTTLWKRNQLPPNSDKMYNFGKFALELNEPEEGVAPTDSRNRPDQRLMEQGNWDEANKYKQKLEDKQRAARKHREATAENPNTPPDEVAASIRKHYTEPVWFERRKDPLTGSPIWITNGKYWDCKAKQDWSMCPDIF</sequence>
<dbReference type="PROSITE" id="PS50003">
    <property type="entry name" value="PH_DOMAIN"/>
    <property type="match status" value="1"/>
</dbReference>
<evidence type="ECO:0000256" key="9">
    <source>
        <dbReference type="SAM" id="MobiDB-lite"/>
    </source>
</evidence>
<feature type="compositionally biased region" description="Polar residues" evidence="9">
    <location>
        <begin position="353"/>
        <end position="365"/>
    </location>
</feature>
<dbReference type="EMBL" id="BDGG01000010">
    <property type="protein sequence ID" value="GAV03940.1"/>
    <property type="molecule type" value="Genomic_DNA"/>
</dbReference>
<feature type="coiled-coil region" evidence="8">
    <location>
        <begin position="163"/>
        <end position="190"/>
    </location>
</feature>
<comment type="caution">
    <text evidence="11">The sequence shown here is derived from an EMBL/GenBank/DDBJ whole genome shotgun (WGS) entry which is preliminary data.</text>
</comment>
<dbReference type="SUPFAM" id="SSF50729">
    <property type="entry name" value="PH domain-like"/>
    <property type="match status" value="1"/>
</dbReference>
<protein>
    <recommendedName>
        <fullName evidence="10">PH domain-containing protein</fullName>
    </recommendedName>
</protein>
<gene>
    <name evidence="11" type="primary">RvY_14300</name>
    <name evidence="11" type="synonym">RvY_14300.1</name>
    <name evidence="11" type="ORF">RvY_14300-1</name>
</gene>
<dbReference type="InterPro" id="IPR011993">
    <property type="entry name" value="PH-like_dom_sf"/>
</dbReference>
<proteinExistence type="inferred from homology"/>
<feature type="region of interest" description="Disordered" evidence="9">
    <location>
        <begin position="719"/>
        <end position="742"/>
    </location>
</feature>
<organism evidence="11 12">
    <name type="scientific">Ramazzottius varieornatus</name>
    <name type="common">Water bear</name>
    <name type="synonym">Tardigrade</name>
    <dbReference type="NCBI Taxonomy" id="947166"/>
    <lineage>
        <taxon>Eukaryota</taxon>
        <taxon>Metazoa</taxon>
        <taxon>Ecdysozoa</taxon>
        <taxon>Tardigrada</taxon>
        <taxon>Eutardigrada</taxon>
        <taxon>Parachela</taxon>
        <taxon>Hypsibioidea</taxon>
        <taxon>Ramazzottiidae</taxon>
        <taxon>Ramazzottius</taxon>
    </lineage>
</organism>
<dbReference type="InterPro" id="IPR037239">
    <property type="entry name" value="OSBP_sf"/>
</dbReference>
<evidence type="ECO:0000256" key="8">
    <source>
        <dbReference type="SAM" id="Coils"/>
    </source>
</evidence>
<evidence type="ECO:0000256" key="2">
    <source>
        <dbReference type="ARBA" id="ARBA00008842"/>
    </source>
</evidence>
<dbReference type="Proteomes" id="UP000186922">
    <property type="component" value="Unassembled WGS sequence"/>
</dbReference>
<dbReference type="GO" id="GO:0032934">
    <property type="term" value="F:sterol binding"/>
    <property type="evidence" value="ECO:0007669"/>
    <property type="project" value="TreeGrafter"/>
</dbReference>
<keyword evidence="8" id="KW-0175">Coiled coil</keyword>
<keyword evidence="6" id="KW-0446">Lipid-binding</keyword>
<dbReference type="InterPro" id="IPR000648">
    <property type="entry name" value="Oxysterol-bd"/>
</dbReference>
<dbReference type="Pfam" id="PF00169">
    <property type="entry name" value="PH"/>
    <property type="match status" value="1"/>
</dbReference>
<evidence type="ECO:0000256" key="5">
    <source>
        <dbReference type="ARBA" id="ARBA00023055"/>
    </source>
</evidence>
<keyword evidence="12" id="KW-1185">Reference proteome</keyword>
<keyword evidence="7" id="KW-0472">Membrane</keyword>
<evidence type="ECO:0000256" key="4">
    <source>
        <dbReference type="ARBA" id="ARBA00022553"/>
    </source>
</evidence>
<keyword evidence="4" id="KW-0597">Phosphoprotein</keyword>
<comment type="similarity">
    <text evidence="2">Belongs to the OSBP family.</text>
</comment>
<accession>A0A1D1VQV5</accession>
<dbReference type="InterPro" id="IPR001849">
    <property type="entry name" value="PH_domain"/>
</dbReference>
<dbReference type="GO" id="GO:0005829">
    <property type="term" value="C:cytosol"/>
    <property type="evidence" value="ECO:0007669"/>
    <property type="project" value="TreeGrafter"/>
</dbReference>
<evidence type="ECO:0000313" key="12">
    <source>
        <dbReference type="Proteomes" id="UP000186922"/>
    </source>
</evidence>
<evidence type="ECO:0000256" key="6">
    <source>
        <dbReference type="ARBA" id="ARBA00023121"/>
    </source>
</evidence>
<dbReference type="PANTHER" id="PTHR10972:SF205">
    <property type="entry name" value="OXYSTEROL-BINDING PROTEIN 1"/>
    <property type="match status" value="1"/>
</dbReference>
<evidence type="ECO:0000259" key="10">
    <source>
        <dbReference type="PROSITE" id="PS50003"/>
    </source>
</evidence>
<dbReference type="SMART" id="SM00233">
    <property type="entry name" value="PH"/>
    <property type="match status" value="1"/>
</dbReference>
<evidence type="ECO:0000313" key="11">
    <source>
        <dbReference type="EMBL" id="GAV03940.1"/>
    </source>
</evidence>
<evidence type="ECO:0000256" key="3">
    <source>
        <dbReference type="ARBA" id="ARBA00022448"/>
    </source>
</evidence>
<evidence type="ECO:0000256" key="1">
    <source>
        <dbReference type="ARBA" id="ARBA00004170"/>
    </source>
</evidence>
<feature type="domain" description="PH" evidence="10">
    <location>
        <begin position="44"/>
        <end position="137"/>
    </location>
</feature>
<feature type="coiled-coil region" evidence="8">
    <location>
        <begin position="260"/>
        <end position="287"/>
    </location>
</feature>
<dbReference type="AlphaFoldDB" id="A0A1D1VQV5"/>
<dbReference type="GO" id="GO:0005886">
    <property type="term" value="C:plasma membrane"/>
    <property type="evidence" value="ECO:0007669"/>
    <property type="project" value="TreeGrafter"/>
</dbReference>
<dbReference type="Gene3D" id="2.40.160.120">
    <property type="match status" value="1"/>
</dbReference>
<dbReference type="GO" id="GO:0097038">
    <property type="term" value="C:perinuclear endoplasmic reticulum"/>
    <property type="evidence" value="ECO:0007669"/>
    <property type="project" value="TreeGrafter"/>
</dbReference>
<keyword evidence="5" id="KW-0445">Lipid transport</keyword>
<feature type="region of interest" description="Disordered" evidence="9">
    <location>
        <begin position="758"/>
        <end position="779"/>
    </location>
</feature>
<feature type="compositionally biased region" description="Acidic residues" evidence="9">
    <location>
        <begin position="150"/>
        <end position="159"/>
    </location>
</feature>
<dbReference type="STRING" id="947166.A0A1D1VQV5"/>
<feature type="region of interest" description="Disordered" evidence="9">
    <location>
        <begin position="13"/>
        <end position="41"/>
    </location>
</feature>
<dbReference type="GO" id="GO:0006869">
    <property type="term" value="P:lipid transport"/>
    <property type="evidence" value="ECO:0007669"/>
    <property type="project" value="UniProtKB-KW"/>
</dbReference>
<reference evidence="11 12" key="1">
    <citation type="journal article" date="2016" name="Nat. Commun.">
        <title>Extremotolerant tardigrade genome and improved radiotolerance of human cultured cells by tardigrade-unique protein.</title>
        <authorList>
            <person name="Hashimoto T."/>
            <person name="Horikawa D.D."/>
            <person name="Saito Y."/>
            <person name="Kuwahara H."/>
            <person name="Kozuka-Hata H."/>
            <person name="Shin-I T."/>
            <person name="Minakuchi Y."/>
            <person name="Ohishi K."/>
            <person name="Motoyama A."/>
            <person name="Aizu T."/>
            <person name="Enomoto A."/>
            <person name="Kondo K."/>
            <person name="Tanaka S."/>
            <person name="Hara Y."/>
            <person name="Koshikawa S."/>
            <person name="Sagara H."/>
            <person name="Miura T."/>
            <person name="Yokobori S."/>
            <person name="Miyagawa K."/>
            <person name="Suzuki Y."/>
            <person name="Kubo T."/>
            <person name="Oyama M."/>
            <person name="Kohara Y."/>
            <person name="Fujiyama A."/>
            <person name="Arakawa K."/>
            <person name="Katayama T."/>
            <person name="Toyoda A."/>
            <person name="Kunieda T."/>
        </authorList>
    </citation>
    <scope>NUCLEOTIDE SEQUENCE [LARGE SCALE GENOMIC DNA]</scope>
    <source>
        <strain evidence="11 12">YOKOZUNA-1</strain>
    </source>
</reference>
<feature type="region of interest" description="Disordered" evidence="9">
    <location>
        <begin position="139"/>
        <end position="161"/>
    </location>
</feature>
<dbReference type="PANTHER" id="PTHR10972">
    <property type="entry name" value="OXYSTEROL-BINDING PROTEIN-RELATED"/>
    <property type="match status" value="1"/>
</dbReference>
<feature type="region of interest" description="Disordered" evidence="9">
    <location>
        <begin position="353"/>
        <end position="403"/>
    </location>
</feature>